<sequence>MLRLLYRAWKAPAYAARWLERFALFPQQSLNKPIWVHAVSVGETIAAAPLIKSLQQRYPERDIVVTTMTPTGSERVQALFGDSVFHVYAPYDLPSSVKRFLRKIKPEMLIIMETELWPNIVHCTARSGAPVILANARLSERSARGYQRVRFIAQPMLRGLSRIVAQNAADADRFKLAGAEEGRVVVSGSIKFDFSIDSSITTKSHDLKLQWGKNRPVWIAASTHQGEDQPALDAHKKLLKQWPDALLIIVPRHPERFKSVYQLCTRAGYKTAKRSSKDMLDETVQVLLADTMGELMLFYAAADVAFVGGSLIESGGHNPLEPAALKMPVIMGPHIFNFEGICHELSAAGGLKFVGSAELLADRVGEFFEDEPYRQEVGLAANVVVEANRGALDRLLSEIDACMLPKT</sequence>
<evidence type="ECO:0000256" key="7">
    <source>
        <dbReference type="ARBA" id="ARBA00031445"/>
    </source>
</evidence>
<dbReference type="Proteomes" id="UP001163739">
    <property type="component" value="Chromosome"/>
</dbReference>
<dbReference type="EC" id="2.4.99.12" evidence="3 9"/>
<dbReference type="InterPro" id="IPR007507">
    <property type="entry name" value="Glycos_transf_N"/>
</dbReference>
<gene>
    <name evidence="12" type="primary">waaA</name>
    <name evidence="12" type="ORF">NKI27_17095</name>
</gene>
<reference evidence="12" key="1">
    <citation type="submission" date="2022-06" db="EMBL/GenBank/DDBJ databases">
        <title>Alkalimarinus sp. nov., isolated from gut of a Alitta virens.</title>
        <authorList>
            <person name="Yang A.I."/>
            <person name="Shin N.-R."/>
        </authorList>
    </citation>
    <scope>NUCLEOTIDE SEQUENCE</scope>
    <source>
        <strain evidence="12">A2M4</strain>
    </source>
</reference>
<keyword evidence="6 9" id="KW-0808">Transferase</keyword>
<evidence type="ECO:0000256" key="1">
    <source>
        <dbReference type="ARBA" id="ARBA00004196"/>
    </source>
</evidence>
<dbReference type="Gene3D" id="3.40.50.2000">
    <property type="entry name" value="Glycogen Phosphorylase B"/>
    <property type="match status" value="1"/>
</dbReference>
<keyword evidence="13" id="KW-1185">Reference proteome</keyword>
<evidence type="ECO:0000259" key="11">
    <source>
        <dbReference type="Pfam" id="PF04413"/>
    </source>
</evidence>
<name>A0ABY6N0X4_9ALTE</name>
<evidence type="ECO:0000256" key="5">
    <source>
        <dbReference type="ARBA" id="ARBA00022519"/>
    </source>
</evidence>
<accession>A0ABY6N0X4</accession>
<evidence type="ECO:0000256" key="4">
    <source>
        <dbReference type="ARBA" id="ARBA00019077"/>
    </source>
</evidence>
<dbReference type="InterPro" id="IPR001296">
    <property type="entry name" value="Glyco_trans_1"/>
</dbReference>
<evidence type="ECO:0000256" key="8">
    <source>
        <dbReference type="ARBA" id="ARBA00049183"/>
    </source>
</evidence>
<evidence type="ECO:0000259" key="10">
    <source>
        <dbReference type="Pfam" id="PF00534"/>
    </source>
</evidence>
<evidence type="ECO:0000256" key="3">
    <source>
        <dbReference type="ARBA" id="ARBA00012621"/>
    </source>
</evidence>
<dbReference type="Pfam" id="PF00534">
    <property type="entry name" value="Glycos_transf_1"/>
    <property type="match status" value="1"/>
</dbReference>
<evidence type="ECO:0000313" key="13">
    <source>
        <dbReference type="Proteomes" id="UP001163739"/>
    </source>
</evidence>
<dbReference type="EMBL" id="CP100390">
    <property type="protein sequence ID" value="UZE95756.1"/>
    <property type="molecule type" value="Genomic_DNA"/>
</dbReference>
<keyword evidence="5" id="KW-0997">Cell inner membrane</keyword>
<dbReference type="PANTHER" id="PTHR42755:SF1">
    <property type="entry name" value="3-DEOXY-D-MANNO-OCTULOSONIC ACID TRANSFERASE, MITOCHONDRIAL-RELATED"/>
    <property type="match status" value="1"/>
</dbReference>
<dbReference type="NCBIfam" id="NF004388">
    <property type="entry name" value="PRK05749.1-4"/>
    <property type="match status" value="1"/>
</dbReference>
<evidence type="ECO:0000256" key="2">
    <source>
        <dbReference type="ARBA" id="ARBA00004713"/>
    </source>
</evidence>
<dbReference type="Pfam" id="PF04413">
    <property type="entry name" value="Glycos_transf_N"/>
    <property type="match status" value="1"/>
</dbReference>
<feature type="domain" description="Glycosyl transferase family 1" evidence="10">
    <location>
        <begin position="236"/>
        <end position="378"/>
    </location>
</feature>
<keyword evidence="5" id="KW-0472">Membrane</keyword>
<comment type="pathway">
    <text evidence="2 9">Bacterial outer membrane biogenesis; LPS core biosynthesis.</text>
</comment>
<evidence type="ECO:0000256" key="9">
    <source>
        <dbReference type="RuleBase" id="RU365103"/>
    </source>
</evidence>
<keyword evidence="9" id="KW-0448">Lipopolysaccharide biosynthesis</keyword>
<comment type="subcellular location">
    <subcellularLocation>
        <location evidence="1">Cell envelope</location>
    </subcellularLocation>
    <subcellularLocation>
        <location evidence="9">Cell membrane</location>
    </subcellularLocation>
</comment>
<dbReference type="GO" id="GO:0043842">
    <property type="term" value="F:Kdo transferase activity"/>
    <property type="evidence" value="ECO:0007669"/>
    <property type="project" value="UniProtKB-EC"/>
</dbReference>
<protein>
    <recommendedName>
        <fullName evidence="4 9">3-deoxy-D-manno-octulosonic acid transferase</fullName>
        <shortName evidence="9">Kdo transferase</shortName>
        <ecNumber evidence="3 9">2.4.99.12</ecNumber>
    </recommendedName>
    <alternativeName>
        <fullName evidence="7 9">Lipid IV(A) 3-deoxy-D-manno-octulosonic acid transferase</fullName>
    </alternativeName>
</protein>
<dbReference type="PANTHER" id="PTHR42755">
    <property type="entry name" value="3-DEOXY-MANNO-OCTULOSONATE CYTIDYLYLTRANSFERASE"/>
    <property type="match status" value="1"/>
</dbReference>
<comment type="catalytic activity">
    <reaction evidence="8 9">
        <text>lipid IVA (E. coli) + CMP-3-deoxy-beta-D-manno-octulosonate = alpha-Kdo-(2-&gt;6)-lipid IVA (E. coli) + CMP + H(+)</text>
        <dbReference type="Rhea" id="RHEA:28066"/>
        <dbReference type="ChEBI" id="CHEBI:15378"/>
        <dbReference type="ChEBI" id="CHEBI:58603"/>
        <dbReference type="ChEBI" id="CHEBI:60364"/>
        <dbReference type="ChEBI" id="CHEBI:60377"/>
        <dbReference type="ChEBI" id="CHEBI:85987"/>
        <dbReference type="EC" id="2.4.99.12"/>
    </reaction>
</comment>
<comment type="function">
    <text evidence="9">Involved in lipopolysaccharide (LPS) biosynthesis. Catalyzes the transfer of 3-deoxy-D-manno-octulosonate (Kdo) residue(s) from CMP-Kdo to lipid IV(A), the tetraacyldisaccharide-1,4'-bisphosphate precursor of lipid A.</text>
</comment>
<proteinExistence type="inferred from homology"/>
<dbReference type="InterPro" id="IPR039901">
    <property type="entry name" value="Kdotransferase"/>
</dbReference>
<dbReference type="Gene3D" id="3.40.50.11720">
    <property type="entry name" value="3-Deoxy-D-manno-octulosonic-acid transferase, N-terminal domain"/>
    <property type="match status" value="1"/>
</dbReference>
<comment type="similarity">
    <text evidence="9">Belongs to the glycosyltransferase group 1 family.</text>
</comment>
<evidence type="ECO:0000256" key="6">
    <source>
        <dbReference type="ARBA" id="ARBA00022679"/>
    </source>
</evidence>
<feature type="domain" description="3-deoxy-D-manno-octulosonic-acid transferase N-terminal" evidence="11">
    <location>
        <begin position="17"/>
        <end position="193"/>
    </location>
</feature>
<organism evidence="12 13">
    <name type="scientific">Alkalimarinus alittae</name>
    <dbReference type="NCBI Taxonomy" id="2961619"/>
    <lineage>
        <taxon>Bacteria</taxon>
        <taxon>Pseudomonadati</taxon>
        <taxon>Pseudomonadota</taxon>
        <taxon>Gammaproteobacteria</taxon>
        <taxon>Alteromonadales</taxon>
        <taxon>Alteromonadaceae</taxon>
        <taxon>Alkalimarinus</taxon>
    </lineage>
</organism>
<dbReference type="InterPro" id="IPR038107">
    <property type="entry name" value="Glycos_transf_N_sf"/>
</dbReference>
<keyword evidence="9" id="KW-1003">Cell membrane</keyword>
<dbReference type="SUPFAM" id="SSF53756">
    <property type="entry name" value="UDP-Glycosyltransferase/glycogen phosphorylase"/>
    <property type="match status" value="1"/>
</dbReference>
<keyword evidence="12" id="KW-0328">Glycosyltransferase</keyword>
<evidence type="ECO:0000313" key="12">
    <source>
        <dbReference type="EMBL" id="UZE95756.1"/>
    </source>
</evidence>